<accession>A0A9Q3B958</accession>
<protein>
    <submittedName>
        <fullName evidence="1">Uncharacterized protein</fullName>
    </submittedName>
</protein>
<sequence>MLEKGWNPRLPEETLSKDLIDIHPTASSFNIMLDKVNHHAKQSMDYAFDYAKQKWDKSHKVPDFKVGDLVLVSTLNLNNIKGPKKLEDSYVEPFVIVSLHATNAVQAELSGELEKKTPHLSSQCDKTLSTS</sequence>
<organism evidence="1 2">
    <name type="scientific">Austropuccinia psidii MF-1</name>
    <dbReference type="NCBI Taxonomy" id="1389203"/>
    <lineage>
        <taxon>Eukaryota</taxon>
        <taxon>Fungi</taxon>
        <taxon>Dikarya</taxon>
        <taxon>Basidiomycota</taxon>
        <taxon>Pucciniomycotina</taxon>
        <taxon>Pucciniomycetes</taxon>
        <taxon>Pucciniales</taxon>
        <taxon>Sphaerophragmiaceae</taxon>
        <taxon>Austropuccinia</taxon>
    </lineage>
</organism>
<evidence type="ECO:0000313" key="2">
    <source>
        <dbReference type="Proteomes" id="UP000765509"/>
    </source>
</evidence>
<gene>
    <name evidence="1" type="ORF">O181_000577</name>
</gene>
<dbReference type="EMBL" id="AVOT02000068">
    <property type="protein sequence ID" value="MBW0460862.1"/>
    <property type="molecule type" value="Genomic_DNA"/>
</dbReference>
<evidence type="ECO:0000313" key="1">
    <source>
        <dbReference type="EMBL" id="MBW0460862.1"/>
    </source>
</evidence>
<dbReference type="AlphaFoldDB" id="A0A9Q3B958"/>
<reference evidence="1" key="1">
    <citation type="submission" date="2021-03" db="EMBL/GenBank/DDBJ databases">
        <title>Draft genome sequence of rust myrtle Austropuccinia psidii MF-1, a brazilian biotype.</title>
        <authorList>
            <person name="Quecine M.C."/>
            <person name="Pachon D.M.R."/>
            <person name="Bonatelli M.L."/>
            <person name="Correr F.H."/>
            <person name="Franceschini L.M."/>
            <person name="Leite T.F."/>
            <person name="Margarido G.R.A."/>
            <person name="Almeida C.A."/>
            <person name="Ferrarezi J.A."/>
            <person name="Labate C.A."/>
        </authorList>
    </citation>
    <scope>NUCLEOTIDE SEQUENCE</scope>
    <source>
        <strain evidence="1">MF-1</strain>
    </source>
</reference>
<proteinExistence type="predicted"/>
<dbReference type="Proteomes" id="UP000765509">
    <property type="component" value="Unassembled WGS sequence"/>
</dbReference>
<comment type="caution">
    <text evidence="1">The sequence shown here is derived from an EMBL/GenBank/DDBJ whole genome shotgun (WGS) entry which is preliminary data.</text>
</comment>
<name>A0A9Q3B958_9BASI</name>
<keyword evidence="2" id="KW-1185">Reference proteome</keyword>